<dbReference type="EMBL" id="LAZR01000107">
    <property type="protein sequence ID" value="KKN90908.1"/>
    <property type="molecule type" value="Genomic_DNA"/>
</dbReference>
<protein>
    <submittedName>
        <fullName evidence="1">Uncharacterized protein</fullName>
    </submittedName>
</protein>
<reference evidence="1" key="1">
    <citation type="journal article" date="2015" name="Nature">
        <title>Complex archaea that bridge the gap between prokaryotes and eukaryotes.</title>
        <authorList>
            <person name="Spang A."/>
            <person name="Saw J.H."/>
            <person name="Jorgensen S.L."/>
            <person name="Zaremba-Niedzwiedzka K."/>
            <person name="Martijn J."/>
            <person name="Lind A.E."/>
            <person name="van Eijk R."/>
            <person name="Schleper C."/>
            <person name="Guy L."/>
            <person name="Ettema T.J."/>
        </authorList>
    </citation>
    <scope>NUCLEOTIDE SEQUENCE</scope>
</reference>
<evidence type="ECO:0000313" key="1">
    <source>
        <dbReference type="EMBL" id="KKN90908.1"/>
    </source>
</evidence>
<proteinExistence type="predicted"/>
<comment type="caution">
    <text evidence="1">The sequence shown here is derived from an EMBL/GenBank/DDBJ whole genome shotgun (WGS) entry which is preliminary data.</text>
</comment>
<organism evidence="1">
    <name type="scientific">marine sediment metagenome</name>
    <dbReference type="NCBI Taxonomy" id="412755"/>
    <lineage>
        <taxon>unclassified sequences</taxon>
        <taxon>metagenomes</taxon>
        <taxon>ecological metagenomes</taxon>
    </lineage>
</organism>
<dbReference type="AlphaFoldDB" id="A0A0F9XG86"/>
<accession>A0A0F9XG86</accession>
<name>A0A0F9XG86_9ZZZZ</name>
<sequence>MGYSIMFKTFYVNNGEYSLLTKAENIDDAHIKFTHYINRNRTGYHKIMKYDIRVLDKSEIIVFSGEL</sequence>
<gene>
    <name evidence="1" type="ORF">LCGC14_0224920</name>
</gene>